<dbReference type="RefSeq" id="WP_372823898.1">
    <property type="nucleotide sequence ID" value="NZ_JARRIC010000003.1"/>
</dbReference>
<organism evidence="2 3">
    <name type="scientific">Pyrococcus kukulkanii</name>
    <dbReference type="NCBI Taxonomy" id="1609559"/>
    <lineage>
        <taxon>Archaea</taxon>
        <taxon>Methanobacteriati</taxon>
        <taxon>Methanobacteriota</taxon>
        <taxon>Thermococci</taxon>
        <taxon>Thermococcales</taxon>
        <taxon>Thermococcaceae</taxon>
        <taxon>Pyrococcus</taxon>
    </lineage>
</organism>
<proteinExistence type="predicted"/>
<gene>
    <name evidence="2" type="ORF">P8X34_08010</name>
</gene>
<protein>
    <submittedName>
        <fullName evidence="2">DUF5305 family protein</fullName>
    </submittedName>
</protein>
<name>A0ABV4T4N4_9EURY</name>
<dbReference type="Pfam" id="PF17231">
    <property type="entry name" value="DUF5305"/>
    <property type="match status" value="1"/>
</dbReference>
<feature type="transmembrane region" description="Helical" evidence="1">
    <location>
        <begin position="216"/>
        <end position="233"/>
    </location>
</feature>
<accession>A0ABV4T4N4</accession>
<evidence type="ECO:0000256" key="1">
    <source>
        <dbReference type="SAM" id="Phobius"/>
    </source>
</evidence>
<sequence length="308" mass="34750">MMRKEYVIGAIFVLLLTMSLASYLKSEGYEKTTLIEQVIQRGELKHSAYLANDTVYGRIASLEYYPTRILEAIYGNYTYSIEPSESGSYYILGTASYYVTKGKDKIYLVNETLFSTKGKLLNGTFSQSFSVNLTKIKERRKELAEALQLPRIQYEVKVTAKVRTREGEFSQEMPIVEDTSGLTYIKNTELEKKRNIVETSTVNNKLLGMNVSTARVVFPILTLISGIALLALWKPRPKRKINAIEGIPKGISSRVLVNDEKSLKKIAKIIGSPIIHYTLDGIDVYGVIDGSVIYEWWGLKSAEPESKQ</sequence>
<keyword evidence="3" id="KW-1185">Reference proteome</keyword>
<evidence type="ECO:0000313" key="2">
    <source>
        <dbReference type="EMBL" id="MFA4804675.1"/>
    </source>
</evidence>
<comment type="caution">
    <text evidence="2">The sequence shown here is derived from an EMBL/GenBank/DDBJ whole genome shotgun (WGS) entry which is preliminary data.</text>
</comment>
<dbReference type="InterPro" id="IPR035185">
    <property type="entry name" value="DUF5305"/>
</dbReference>
<keyword evidence="1" id="KW-0812">Transmembrane</keyword>
<evidence type="ECO:0000313" key="3">
    <source>
        <dbReference type="Proteomes" id="UP001571980"/>
    </source>
</evidence>
<dbReference type="EMBL" id="JARRIG010000005">
    <property type="protein sequence ID" value="MFA4804675.1"/>
    <property type="molecule type" value="Genomic_DNA"/>
</dbReference>
<keyword evidence="1" id="KW-0472">Membrane</keyword>
<keyword evidence="1" id="KW-1133">Transmembrane helix</keyword>
<reference evidence="2 3" key="1">
    <citation type="submission" date="2023-03" db="EMBL/GenBank/DDBJ databases">
        <title>Speciation in Pyrococcus: adaptation to high temperature as a mechanism.</title>
        <authorList>
            <person name="Gu J."/>
        </authorList>
    </citation>
    <scope>NUCLEOTIDE SEQUENCE [LARGE SCALE GENOMIC DNA]</scope>
    <source>
        <strain evidence="2 3">LMOA34</strain>
    </source>
</reference>
<dbReference type="Proteomes" id="UP001571980">
    <property type="component" value="Unassembled WGS sequence"/>
</dbReference>